<feature type="coiled-coil region" evidence="1">
    <location>
        <begin position="262"/>
        <end position="314"/>
    </location>
</feature>
<keyword evidence="3" id="KW-0472">Membrane</keyword>
<dbReference type="SUPFAM" id="SSF49879">
    <property type="entry name" value="SMAD/FHA domain"/>
    <property type="match status" value="1"/>
</dbReference>
<organism evidence="5 6">
    <name type="scientific">Modicella reniformis</name>
    <dbReference type="NCBI Taxonomy" id="1440133"/>
    <lineage>
        <taxon>Eukaryota</taxon>
        <taxon>Fungi</taxon>
        <taxon>Fungi incertae sedis</taxon>
        <taxon>Mucoromycota</taxon>
        <taxon>Mortierellomycotina</taxon>
        <taxon>Mortierellomycetes</taxon>
        <taxon>Mortierellales</taxon>
        <taxon>Mortierellaceae</taxon>
        <taxon>Modicella</taxon>
    </lineage>
</organism>
<protein>
    <recommendedName>
        <fullName evidence="4">FHA domain-containing protein</fullName>
    </recommendedName>
</protein>
<dbReference type="SMART" id="SM00240">
    <property type="entry name" value="FHA"/>
    <property type="match status" value="1"/>
</dbReference>
<evidence type="ECO:0000313" key="5">
    <source>
        <dbReference type="EMBL" id="KAF9976834.1"/>
    </source>
</evidence>
<evidence type="ECO:0000259" key="4">
    <source>
        <dbReference type="PROSITE" id="PS50006"/>
    </source>
</evidence>
<dbReference type="Proteomes" id="UP000749646">
    <property type="component" value="Unassembled WGS sequence"/>
</dbReference>
<feature type="domain" description="FHA" evidence="4">
    <location>
        <begin position="52"/>
        <end position="108"/>
    </location>
</feature>
<evidence type="ECO:0000256" key="1">
    <source>
        <dbReference type="SAM" id="Coils"/>
    </source>
</evidence>
<keyword evidence="3" id="KW-1133">Transmembrane helix</keyword>
<dbReference type="InterPro" id="IPR000253">
    <property type="entry name" value="FHA_dom"/>
</dbReference>
<feature type="region of interest" description="Disordered" evidence="2">
    <location>
        <begin position="155"/>
        <end position="193"/>
    </location>
</feature>
<dbReference type="AlphaFoldDB" id="A0A9P6JMG4"/>
<dbReference type="GO" id="GO:0005737">
    <property type="term" value="C:cytoplasm"/>
    <property type="evidence" value="ECO:0007669"/>
    <property type="project" value="TreeGrafter"/>
</dbReference>
<dbReference type="OrthoDB" id="687730at2759"/>
<dbReference type="Pfam" id="PF00498">
    <property type="entry name" value="FHA"/>
    <property type="match status" value="1"/>
</dbReference>
<comment type="caution">
    <text evidence="5">The sequence shown here is derived from an EMBL/GenBank/DDBJ whole genome shotgun (WGS) entry which is preliminary data.</text>
</comment>
<feature type="coiled-coil region" evidence="1">
    <location>
        <begin position="429"/>
        <end position="498"/>
    </location>
</feature>
<feature type="region of interest" description="Disordered" evidence="2">
    <location>
        <begin position="1"/>
        <end position="27"/>
    </location>
</feature>
<evidence type="ECO:0000256" key="3">
    <source>
        <dbReference type="SAM" id="Phobius"/>
    </source>
</evidence>
<dbReference type="InterPro" id="IPR051176">
    <property type="entry name" value="Cent_Immune-Sig_Mod"/>
</dbReference>
<evidence type="ECO:0000313" key="6">
    <source>
        <dbReference type="Proteomes" id="UP000749646"/>
    </source>
</evidence>
<feature type="transmembrane region" description="Helical" evidence="3">
    <location>
        <begin position="563"/>
        <end position="581"/>
    </location>
</feature>
<dbReference type="PANTHER" id="PTHR15715">
    <property type="entry name" value="CENTROSOMAL PROTEIN OF 170 KDA"/>
    <property type="match status" value="1"/>
</dbReference>
<proteinExistence type="predicted"/>
<accession>A0A9P6JMG4</accession>
<dbReference type="EMBL" id="JAAAHW010004233">
    <property type="protein sequence ID" value="KAF9976834.1"/>
    <property type="molecule type" value="Genomic_DNA"/>
</dbReference>
<sequence length="590" mass="64771">MANGPSTATMDTTIAGSPPNGSSNPTLVLEPLNNNNNFAIKSLELLPENSRIKIGRQTSVATAPNPTNGYFDSKVLSRIHAEVWSDQSKVFIRDLKSSNGTFLNGRRLSPENVESDSFVLNQNDHLEFGIDIMDENGSLLHEKVACKIFISRLPYPTPRGSPKESHPKLRSSSPTGSGSSTKSTTAPSAVSGGQSTNIDLIISRLQSELTRSQETNADLGALKQGLGELERAIIAPTKEDGKPSSKKRAEASAQVTPAVDYQKLIEENNQKHVAEVAKLNKQQLEDTQAHVAEVAKLNKQLEDTQAEVEAYIQKIQLLEPLVAEDEILRRDIAQSAAELTKVKLERDLANNSMNDLITEHQQVTEILRKEHEASLAALEAMHKDNLERVARQATLAQELLASKYQEDLAKALQTIPTPPQVEPVNAKELENLQLEVSSLAKEVGILQQTIEVQSREIQEKNTEKTAQAQQLTEAKAEIIRKEKDLQTAKQHIDRQQQDLSTLTPSSPTNIATASICQQCRGQIMTTTPTSSSVGSRKSTKHGFSWVQLMFPQSKQNPQQSSTTMAMSGGVMLVGIGAYILWHKSGLHRNR</sequence>
<keyword evidence="6" id="KW-1185">Reference proteome</keyword>
<evidence type="ECO:0000256" key="2">
    <source>
        <dbReference type="SAM" id="MobiDB-lite"/>
    </source>
</evidence>
<dbReference type="Gene3D" id="2.60.200.20">
    <property type="match status" value="1"/>
</dbReference>
<reference evidence="5" key="1">
    <citation type="journal article" date="2020" name="Fungal Divers.">
        <title>Resolving the Mortierellaceae phylogeny through synthesis of multi-gene phylogenetics and phylogenomics.</title>
        <authorList>
            <person name="Vandepol N."/>
            <person name="Liber J."/>
            <person name="Desiro A."/>
            <person name="Na H."/>
            <person name="Kennedy M."/>
            <person name="Barry K."/>
            <person name="Grigoriev I.V."/>
            <person name="Miller A.N."/>
            <person name="O'Donnell K."/>
            <person name="Stajich J.E."/>
            <person name="Bonito G."/>
        </authorList>
    </citation>
    <scope>NUCLEOTIDE SEQUENCE</scope>
    <source>
        <strain evidence="5">MES-2147</strain>
    </source>
</reference>
<keyword evidence="1" id="KW-0175">Coiled coil</keyword>
<feature type="compositionally biased region" description="Low complexity" evidence="2">
    <location>
        <begin position="171"/>
        <end position="191"/>
    </location>
</feature>
<gene>
    <name evidence="5" type="ORF">BGZ65_007659</name>
</gene>
<dbReference type="InterPro" id="IPR008984">
    <property type="entry name" value="SMAD_FHA_dom_sf"/>
</dbReference>
<keyword evidence="3" id="KW-0812">Transmembrane</keyword>
<dbReference type="PANTHER" id="PTHR15715:SF37">
    <property type="entry name" value="LD47843P"/>
    <property type="match status" value="1"/>
</dbReference>
<dbReference type="PROSITE" id="PS50006">
    <property type="entry name" value="FHA_DOMAIN"/>
    <property type="match status" value="1"/>
</dbReference>
<name>A0A9P6JMG4_9FUNG</name>